<protein>
    <submittedName>
        <fullName evidence="2">Phosphotransferase (Aminonucleoside antibiotic resistance)</fullName>
    </submittedName>
</protein>
<dbReference type="AlphaFoldDB" id="W7IY03"/>
<dbReference type="InterPro" id="IPR003593">
    <property type="entry name" value="AAA+_ATPase"/>
</dbReference>
<dbReference type="Proteomes" id="UP000019277">
    <property type="component" value="Unassembled WGS sequence"/>
</dbReference>
<keyword evidence="3" id="KW-1185">Reference proteome</keyword>
<keyword evidence="2" id="KW-0808">Transferase</keyword>
<dbReference type="GO" id="GO:0016740">
    <property type="term" value="F:transferase activity"/>
    <property type="evidence" value="ECO:0007669"/>
    <property type="project" value="UniProtKB-KW"/>
</dbReference>
<accession>W7IY03</accession>
<reference evidence="2 3" key="1">
    <citation type="journal article" date="2014" name="Genome Announc.">
        <title>Draft Genome Sequence of the Antitrypanosomally Active Sponge-Associated Bacterium Actinokineospora sp. Strain EG49.</title>
        <authorList>
            <person name="Harjes J."/>
            <person name="Ryu T."/>
            <person name="Abdelmohsen U.R."/>
            <person name="Moitinho-Silva L."/>
            <person name="Horn H."/>
            <person name="Ravasi T."/>
            <person name="Hentschel U."/>
        </authorList>
    </citation>
    <scope>NUCLEOTIDE SEQUENCE [LARGE SCALE GENOMIC DNA]</scope>
    <source>
        <strain evidence="2 3">EG49</strain>
    </source>
</reference>
<feature type="domain" description="AAA+ ATPase" evidence="1">
    <location>
        <begin position="14"/>
        <end position="128"/>
    </location>
</feature>
<dbReference type="Pfam" id="PF13671">
    <property type="entry name" value="AAA_33"/>
    <property type="match status" value="1"/>
</dbReference>
<dbReference type="Gene3D" id="3.40.50.300">
    <property type="entry name" value="P-loop containing nucleotide triphosphate hydrolases"/>
    <property type="match status" value="1"/>
</dbReference>
<dbReference type="EMBL" id="AYXG01000113">
    <property type="protein sequence ID" value="EWC61381.1"/>
    <property type="molecule type" value="Genomic_DNA"/>
</dbReference>
<organism evidence="2 3">
    <name type="scientific">Actinokineospora spheciospongiae</name>
    <dbReference type="NCBI Taxonomy" id="909613"/>
    <lineage>
        <taxon>Bacteria</taxon>
        <taxon>Bacillati</taxon>
        <taxon>Actinomycetota</taxon>
        <taxon>Actinomycetes</taxon>
        <taxon>Pseudonocardiales</taxon>
        <taxon>Pseudonocardiaceae</taxon>
        <taxon>Actinokineospora</taxon>
    </lineage>
</organism>
<dbReference type="STRING" id="909613.UO65_3318"/>
<dbReference type="eggNOG" id="COG0645">
    <property type="taxonomic scope" value="Bacteria"/>
</dbReference>
<sequence length="185" mass="20019">MAEFTLVEVDRAEAPAVYLVVGIPGSGKTTVARELAGRFPLAAHIEVDALQDMVVSGGRWPGPEPEDEADRQLFLRARNACLLARSFHAAGVVPVVDDVVVRSVHLGFYREHLAGLPVRLVVLAPGPRVAAARIAARDKQLAHDWGFLDAVMRTELAEQGRWIDTSELDPDQTVALALAEHAMST</sequence>
<evidence type="ECO:0000313" key="3">
    <source>
        <dbReference type="Proteomes" id="UP000019277"/>
    </source>
</evidence>
<evidence type="ECO:0000313" key="2">
    <source>
        <dbReference type="EMBL" id="EWC61381.1"/>
    </source>
</evidence>
<dbReference type="SUPFAM" id="SSF52540">
    <property type="entry name" value="P-loop containing nucleoside triphosphate hydrolases"/>
    <property type="match status" value="1"/>
</dbReference>
<dbReference type="RefSeq" id="WP_052021242.1">
    <property type="nucleotide sequence ID" value="NZ_AYXG01000113.1"/>
</dbReference>
<dbReference type="InterPro" id="IPR027417">
    <property type="entry name" value="P-loop_NTPase"/>
</dbReference>
<name>W7IY03_9PSEU</name>
<dbReference type="PATRIC" id="fig|909613.9.peg.3319"/>
<comment type="caution">
    <text evidence="2">The sequence shown here is derived from an EMBL/GenBank/DDBJ whole genome shotgun (WGS) entry which is preliminary data.</text>
</comment>
<evidence type="ECO:0000259" key="1">
    <source>
        <dbReference type="SMART" id="SM00382"/>
    </source>
</evidence>
<gene>
    <name evidence="2" type="ORF">UO65_3318</name>
</gene>
<dbReference type="SMART" id="SM00382">
    <property type="entry name" value="AAA"/>
    <property type="match status" value="1"/>
</dbReference>
<proteinExistence type="predicted"/>